<organism evidence="2 3">
    <name type="scientific">Koleobacter methoxysyntrophicus</name>
    <dbReference type="NCBI Taxonomy" id="2751313"/>
    <lineage>
        <taxon>Bacteria</taxon>
        <taxon>Bacillati</taxon>
        <taxon>Bacillota</taxon>
        <taxon>Clostridia</taxon>
        <taxon>Koleobacterales</taxon>
        <taxon>Koleobacteraceae</taxon>
        <taxon>Koleobacter</taxon>
    </lineage>
</organism>
<evidence type="ECO:0000313" key="3">
    <source>
        <dbReference type="Proteomes" id="UP000662904"/>
    </source>
</evidence>
<dbReference type="KEGG" id="kme:H0A61_01193"/>
<dbReference type="AlphaFoldDB" id="A0A8A0RMM7"/>
<gene>
    <name evidence="2" type="ORF">H0A61_01193</name>
</gene>
<dbReference type="EMBL" id="CP059066">
    <property type="protein sequence ID" value="QSQ08848.1"/>
    <property type="molecule type" value="Genomic_DNA"/>
</dbReference>
<feature type="domain" description="HTH cro/C1-type" evidence="1">
    <location>
        <begin position="29"/>
        <end position="52"/>
    </location>
</feature>
<evidence type="ECO:0000259" key="1">
    <source>
        <dbReference type="PROSITE" id="PS50943"/>
    </source>
</evidence>
<dbReference type="InterPro" id="IPR001387">
    <property type="entry name" value="Cro/C1-type_HTH"/>
</dbReference>
<dbReference type="InterPro" id="IPR010982">
    <property type="entry name" value="Lambda_DNA-bd_dom_sf"/>
</dbReference>
<dbReference type="CDD" id="cd00093">
    <property type="entry name" value="HTH_XRE"/>
    <property type="match status" value="1"/>
</dbReference>
<sequence length="175" mass="20351">MDFVRIGDKVLSISRIERAIRGIIELRYKGLSQQEVAEKFKIDRSFISRLESLGEIRKGRRIAVIGFPIKNIEEIRQVMNEEGIDFSILMTDRERWDFIEKRSGIQLFNEVMDLIVKVRSYDIVIVIGSDSRIKLIEALLDNQVIPINIGKSPISEDKYVDPQFLREVIRSVKDI</sequence>
<reference evidence="2" key="1">
    <citation type="submission" date="2020-07" db="EMBL/GenBank/DDBJ databases">
        <title>Koleobacter methoxysyntrophicus gen. nov., sp. nov., a novel anaerobic bacterium isolated from deep subsurface oil field and proposal of Koleobacterales ord. nov. in the phylum Firmicutes.</title>
        <authorList>
            <person name="Sakamoto S."/>
            <person name="Tamaki H."/>
        </authorList>
    </citation>
    <scope>NUCLEOTIDE SEQUENCE</scope>
    <source>
        <strain evidence="2">NRmbB1</strain>
    </source>
</reference>
<dbReference type="PROSITE" id="PS50943">
    <property type="entry name" value="HTH_CROC1"/>
    <property type="match status" value="1"/>
</dbReference>
<dbReference type="Proteomes" id="UP000662904">
    <property type="component" value="Chromosome"/>
</dbReference>
<protein>
    <recommendedName>
        <fullName evidence="1">HTH cro/C1-type domain-containing protein</fullName>
    </recommendedName>
</protein>
<evidence type="ECO:0000313" key="2">
    <source>
        <dbReference type="EMBL" id="QSQ08848.1"/>
    </source>
</evidence>
<dbReference type="Gene3D" id="1.10.260.40">
    <property type="entry name" value="lambda repressor-like DNA-binding domains"/>
    <property type="match status" value="1"/>
</dbReference>
<accession>A0A8A0RMM7</accession>
<keyword evidence="3" id="KW-1185">Reference proteome</keyword>
<dbReference type="RefSeq" id="WP_206709050.1">
    <property type="nucleotide sequence ID" value="NZ_CP059066.1"/>
</dbReference>
<dbReference type="GO" id="GO:0003677">
    <property type="term" value="F:DNA binding"/>
    <property type="evidence" value="ECO:0007669"/>
    <property type="project" value="InterPro"/>
</dbReference>
<name>A0A8A0RMM7_9FIRM</name>
<proteinExistence type="predicted"/>